<feature type="signal peptide" evidence="1">
    <location>
        <begin position="1"/>
        <end position="19"/>
    </location>
</feature>
<evidence type="ECO:0000256" key="1">
    <source>
        <dbReference type="SAM" id="SignalP"/>
    </source>
</evidence>
<keyword evidence="1" id="KW-0732">Signal</keyword>
<dbReference type="AlphaFoldDB" id="A0A2M4C824"/>
<name>A0A2M4C824_9DIPT</name>
<proteinExistence type="predicted"/>
<feature type="chain" id="PRO_5014856815" evidence="1">
    <location>
        <begin position="20"/>
        <end position="106"/>
    </location>
</feature>
<reference evidence="2" key="1">
    <citation type="submission" date="2018-01" db="EMBL/GenBank/DDBJ databases">
        <title>An insight into the sialome of Amazonian anophelines.</title>
        <authorList>
            <person name="Ribeiro J.M."/>
            <person name="Scarpassa V."/>
            <person name="Calvo E."/>
        </authorList>
    </citation>
    <scope>NUCLEOTIDE SEQUENCE</scope>
    <source>
        <tissue evidence="2">Salivary glands</tissue>
    </source>
</reference>
<sequence length="106" mass="11802">MRCPLHWRCVCVLLGSCSADFNAMLSANVVGRRSPCLTLTGMTRGHTSVIETRCPLSISISVSSTTRSIKSIDKRCACSTRIHNKPPKEAGFWCVVNMQRTGWSRW</sequence>
<organism evidence="2">
    <name type="scientific">Anopheles marajoara</name>
    <dbReference type="NCBI Taxonomy" id="58244"/>
    <lineage>
        <taxon>Eukaryota</taxon>
        <taxon>Metazoa</taxon>
        <taxon>Ecdysozoa</taxon>
        <taxon>Arthropoda</taxon>
        <taxon>Hexapoda</taxon>
        <taxon>Insecta</taxon>
        <taxon>Pterygota</taxon>
        <taxon>Neoptera</taxon>
        <taxon>Endopterygota</taxon>
        <taxon>Diptera</taxon>
        <taxon>Nematocera</taxon>
        <taxon>Culicoidea</taxon>
        <taxon>Culicidae</taxon>
        <taxon>Anophelinae</taxon>
        <taxon>Anopheles</taxon>
    </lineage>
</organism>
<evidence type="ECO:0000313" key="2">
    <source>
        <dbReference type="EMBL" id="MBW61526.1"/>
    </source>
</evidence>
<protein>
    <submittedName>
        <fullName evidence="2">Putative secreted protein</fullName>
    </submittedName>
</protein>
<accession>A0A2M4C824</accession>
<dbReference type="EMBL" id="GGFJ01012385">
    <property type="protein sequence ID" value="MBW61526.1"/>
    <property type="molecule type" value="Transcribed_RNA"/>
</dbReference>